<dbReference type="OrthoDB" id="959784at2"/>
<accession>A0A2Z4G9D2</accession>
<dbReference type="RefSeq" id="WP_111370856.1">
    <property type="nucleotide sequence ID" value="NZ_CP029480.1"/>
</dbReference>
<dbReference type="EMBL" id="CP029480">
    <property type="protein sequence ID" value="AWV97754.1"/>
    <property type="molecule type" value="Genomic_DNA"/>
</dbReference>
<protein>
    <submittedName>
        <fullName evidence="1">Uncharacterized protein</fullName>
    </submittedName>
</protein>
<dbReference type="Proteomes" id="UP000249873">
    <property type="component" value="Chromosome"/>
</dbReference>
<organism evidence="1 2">
    <name type="scientific">Arcticibacterium luteifluviistationis</name>
    <dbReference type="NCBI Taxonomy" id="1784714"/>
    <lineage>
        <taxon>Bacteria</taxon>
        <taxon>Pseudomonadati</taxon>
        <taxon>Bacteroidota</taxon>
        <taxon>Cytophagia</taxon>
        <taxon>Cytophagales</taxon>
        <taxon>Leadbetterellaceae</taxon>
        <taxon>Arcticibacterium</taxon>
    </lineage>
</organism>
<evidence type="ECO:0000313" key="2">
    <source>
        <dbReference type="Proteomes" id="UP000249873"/>
    </source>
</evidence>
<name>A0A2Z4G9D2_9BACT</name>
<gene>
    <name evidence="1" type="ORF">DJ013_06065</name>
</gene>
<dbReference type="AlphaFoldDB" id="A0A2Z4G9D2"/>
<keyword evidence="2" id="KW-1185">Reference proteome</keyword>
<dbReference type="KEGG" id="als:DJ013_06065"/>
<sequence>MKTSKIIQVEVNFRHDLIIIKGSPFTYNYFSNLTQAFESVKESLLINGWDLDGFNYTAIYRSLKDRGSYVKVFKSKGAAFFKVSISSKTLNPKLSTLEITKNPY</sequence>
<reference evidence="1 2" key="1">
    <citation type="submission" date="2018-05" db="EMBL/GenBank/DDBJ databases">
        <title>Complete genome sequence of Arcticibacterium luteifluviistationis SM1504T, a cytophagaceae bacterium isolated from Arctic surface seawater.</title>
        <authorList>
            <person name="Li Y."/>
            <person name="Qin Q.-L."/>
        </authorList>
    </citation>
    <scope>NUCLEOTIDE SEQUENCE [LARGE SCALE GENOMIC DNA]</scope>
    <source>
        <strain evidence="1 2">SM1504</strain>
    </source>
</reference>
<proteinExistence type="predicted"/>
<evidence type="ECO:0000313" key="1">
    <source>
        <dbReference type="EMBL" id="AWV97754.1"/>
    </source>
</evidence>